<accession>A0ABP8VNP8</accession>
<dbReference type="Proteomes" id="UP001501699">
    <property type="component" value="Unassembled WGS sequence"/>
</dbReference>
<evidence type="ECO:0000313" key="2">
    <source>
        <dbReference type="Proteomes" id="UP001501699"/>
    </source>
</evidence>
<organism evidence="1 2">
    <name type="scientific">Bartonella pachyuromydis</name>
    <dbReference type="NCBI Taxonomy" id="931097"/>
    <lineage>
        <taxon>Bacteria</taxon>
        <taxon>Pseudomonadati</taxon>
        <taxon>Pseudomonadota</taxon>
        <taxon>Alphaproteobacteria</taxon>
        <taxon>Hyphomicrobiales</taxon>
        <taxon>Bartonellaceae</taxon>
        <taxon>Bartonella</taxon>
    </lineage>
</organism>
<evidence type="ECO:0000313" key="1">
    <source>
        <dbReference type="EMBL" id="GAA4668012.1"/>
    </source>
</evidence>
<protein>
    <submittedName>
        <fullName evidence="1">Uncharacterized protein</fullName>
    </submittedName>
</protein>
<comment type="caution">
    <text evidence="1">The sequence shown here is derived from an EMBL/GenBank/DDBJ whole genome shotgun (WGS) entry which is preliminary data.</text>
</comment>
<reference evidence="2" key="1">
    <citation type="journal article" date="2019" name="Int. J. Syst. Evol. Microbiol.">
        <title>The Global Catalogue of Microorganisms (GCM) 10K type strain sequencing project: providing services to taxonomists for standard genome sequencing and annotation.</title>
        <authorList>
            <consortium name="The Broad Institute Genomics Platform"/>
            <consortium name="The Broad Institute Genome Sequencing Center for Infectious Disease"/>
            <person name="Wu L."/>
            <person name="Ma J."/>
        </authorList>
    </citation>
    <scope>NUCLEOTIDE SEQUENCE [LARGE SCALE GENOMIC DNA]</scope>
    <source>
        <strain evidence="2">JCM 17714</strain>
    </source>
</reference>
<dbReference type="EMBL" id="BAABJA010000033">
    <property type="protein sequence ID" value="GAA4668012.1"/>
    <property type="molecule type" value="Genomic_DNA"/>
</dbReference>
<proteinExistence type="predicted"/>
<keyword evidence="2" id="KW-1185">Reference proteome</keyword>
<sequence length="101" mass="11628">MANVAHILHKCKGAIYRITYSRKKVGAGGLFPSSYQVQLLSYAKRHDIDLCAEDFFYPERLQNLMNKEQSPPPPSFVNGFSLSEKSCQQNKMVQPQYEERE</sequence>
<name>A0ABP8VNP8_9HYPH</name>
<dbReference type="RefSeq" id="WP_425548565.1">
    <property type="nucleotide sequence ID" value="NZ_BAABJA010000033.1"/>
</dbReference>
<gene>
    <name evidence="1" type="ORF">GCM10023262_16510</name>
</gene>